<evidence type="ECO:0000256" key="3">
    <source>
        <dbReference type="ARBA" id="ARBA00022603"/>
    </source>
</evidence>
<dbReference type="GeneID" id="85313909"/>
<dbReference type="Gene3D" id="3.40.50.720">
    <property type="entry name" value="NAD(P)-binding Rossmann-like Domain"/>
    <property type="match status" value="2"/>
</dbReference>
<dbReference type="GO" id="GO:0016491">
    <property type="term" value="F:oxidoreductase activity"/>
    <property type="evidence" value="ECO:0007669"/>
    <property type="project" value="UniProtKB-KW"/>
</dbReference>
<proteinExistence type="predicted"/>
<evidence type="ECO:0000259" key="11">
    <source>
        <dbReference type="PROSITE" id="PS52019"/>
    </source>
</evidence>
<dbReference type="PROSITE" id="PS52019">
    <property type="entry name" value="PKS_MFAS_DH"/>
    <property type="match status" value="1"/>
</dbReference>
<reference evidence="12" key="1">
    <citation type="submission" date="2023-06" db="EMBL/GenBank/DDBJ databases">
        <title>Genome-scale phylogeny and comparative genomics of the fungal order Sordariales.</title>
        <authorList>
            <consortium name="Lawrence Berkeley National Laboratory"/>
            <person name="Hensen N."/>
            <person name="Bonometti L."/>
            <person name="Westerberg I."/>
            <person name="Brannstrom I.O."/>
            <person name="Guillou S."/>
            <person name="Cros-Aarteil S."/>
            <person name="Calhoun S."/>
            <person name="Haridas S."/>
            <person name="Kuo A."/>
            <person name="Mondo S."/>
            <person name="Pangilinan J."/>
            <person name="Riley R."/>
            <person name="Labutti K."/>
            <person name="Andreopoulos B."/>
            <person name="Lipzen A."/>
            <person name="Chen C."/>
            <person name="Yanf M."/>
            <person name="Daum C."/>
            <person name="Ng V."/>
            <person name="Clum A."/>
            <person name="Steindorff A."/>
            <person name="Ohm R."/>
            <person name="Martin F."/>
            <person name="Silar P."/>
            <person name="Natvig D."/>
            <person name="Lalanne C."/>
            <person name="Gautier V."/>
            <person name="Ament-Velasquez S.L."/>
            <person name="Kruys A."/>
            <person name="Hutchinson M.I."/>
            <person name="Powell A.J."/>
            <person name="Barry K."/>
            <person name="Miller A.N."/>
            <person name="Grigoriev I.V."/>
            <person name="Debuchy R."/>
            <person name="Gladieux P."/>
            <person name="Thoren M.H."/>
            <person name="Johannesson H."/>
        </authorList>
    </citation>
    <scope>NUCLEOTIDE SEQUENCE</scope>
    <source>
        <strain evidence="12">8032-3</strain>
    </source>
</reference>
<dbReference type="PROSITE" id="PS00606">
    <property type="entry name" value="KS3_1"/>
    <property type="match status" value="1"/>
</dbReference>
<dbReference type="CDD" id="cd00833">
    <property type="entry name" value="PKS"/>
    <property type="match status" value="1"/>
</dbReference>
<dbReference type="Pfam" id="PF00109">
    <property type="entry name" value="ketoacyl-synt"/>
    <property type="match status" value="1"/>
</dbReference>
<dbReference type="CDD" id="cd02440">
    <property type="entry name" value="AdoMet_MTases"/>
    <property type="match status" value="1"/>
</dbReference>
<dbReference type="InterPro" id="IPR014043">
    <property type="entry name" value="Acyl_transferase_dom"/>
</dbReference>
<dbReference type="GO" id="GO:0031177">
    <property type="term" value="F:phosphopantetheine binding"/>
    <property type="evidence" value="ECO:0007669"/>
    <property type="project" value="InterPro"/>
</dbReference>
<dbReference type="Pfam" id="PF00698">
    <property type="entry name" value="Acyl_transf_1"/>
    <property type="match status" value="1"/>
</dbReference>
<accession>A0AAJ0BTL1</accession>
<keyword evidence="2" id="KW-0597">Phosphoprotein</keyword>
<protein>
    <recommendedName>
        <fullName evidence="14">Carrier domain-containing protein</fullName>
    </recommendedName>
</protein>
<keyword evidence="3" id="KW-0489">Methyltransferase</keyword>
<dbReference type="SMART" id="SM00823">
    <property type="entry name" value="PKS_PP"/>
    <property type="match status" value="1"/>
</dbReference>
<dbReference type="InterPro" id="IPR050091">
    <property type="entry name" value="PKS_NRPS_Biosynth_Enz"/>
</dbReference>
<evidence type="ECO:0008006" key="14">
    <source>
        <dbReference type="Google" id="ProtNLM"/>
    </source>
</evidence>
<dbReference type="InterPro" id="IPR020841">
    <property type="entry name" value="PKS_Beta-ketoAc_synthase_dom"/>
</dbReference>
<feature type="region of interest" description="N-terminal hotdog fold" evidence="7">
    <location>
        <begin position="941"/>
        <end position="1073"/>
    </location>
</feature>
<dbReference type="InterPro" id="IPR016036">
    <property type="entry name" value="Malonyl_transacylase_ACP-bd"/>
</dbReference>
<feature type="region of interest" description="Disordered" evidence="8">
    <location>
        <begin position="2502"/>
        <end position="2522"/>
    </location>
</feature>
<dbReference type="SUPFAM" id="SSF55048">
    <property type="entry name" value="Probable ACP-binding domain of malonyl-CoA ACP transacylase"/>
    <property type="match status" value="1"/>
</dbReference>
<dbReference type="SUPFAM" id="SSF51735">
    <property type="entry name" value="NAD(P)-binding Rossmann-fold domains"/>
    <property type="match status" value="1"/>
</dbReference>
<dbReference type="SUPFAM" id="SSF53901">
    <property type="entry name" value="Thiolase-like"/>
    <property type="match status" value="1"/>
</dbReference>
<dbReference type="InterPro" id="IPR013217">
    <property type="entry name" value="Methyltransf_12"/>
</dbReference>
<dbReference type="PANTHER" id="PTHR43775">
    <property type="entry name" value="FATTY ACID SYNTHASE"/>
    <property type="match status" value="1"/>
</dbReference>
<evidence type="ECO:0000259" key="10">
    <source>
        <dbReference type="PROSITE" id="PS52004"/>
    </source>
</evidence>
<dbReference type="InterPro" id="IPR009081">
    <property type="entry name" value="PP-bd_ACP"/>
</dbReference>
<dbReference type="Gene3D" id="3.40.47.10">
    <property type="match status" value="1"/>
</dbReference>
<dbReference type="InterPro" id="IPR049551">
    <property type="entry name" value="PKS_DH_C"/>
</dbReference>
<dbReference type="PROSITE" id="PS00012">
    <property type="entry name" value="PHOSPHOPANTETHEINE"/>
    <property type="match status" value="1"/>
</dbReference>
<dbReference type="GO" id="GO:0008168">
    <property type="term" value="F:methyltransferase activity"/>
    <property type="evidence" value="ECO:0007669"/>
    <property type="project" value="UniProtKB-KW"/>
</dbReference>
<dbReference type="SUPFAM" id="SSF47336">
    <property type="entry name" value="ACP-like"/>
    <property type="match status" value="1"/>
</dbReference>
<dbReference type="Gene3D" id="3.40.50.150">
    <property type="entry name" value="Vaccinia Virus protein VP39"/>
    <property type="match status" value="1"/>
</dbReference>
<keyword evidence="5" id="KW-0560">Oxidoreductase</keyword>
<feature type="active site" description="Proton donor; for dehydratase activity" evidence="7">
    <location>
        <position position="1148"/>
    </location>
</feature>
<dbReference type="InterPro" id="IPR006162">
    <property type="entry name" value="Ppantetheine_attach_site"/>
</dbReference>
<dbReference type="SMART" id="SM00827">
    <property type="entry name" value="PKS_AT"/>
    <property type="match status" value="1"/>
</dbReference>
<dbReference type="PANTHER" id="PTHR43775:SF48">
    <property type="entry name" value="HIGHLY REDUCING POLYKETIDE SYNTHASE SDGA"/>
    <property type="match status" value="1"/>
</dbReference>
<comment type="caution">
    <text evidence="12">The sequence shown here is derived from an EMBL/GenBank/DDBJ whole genome shotgun (WGS) entry which is preliminary data.</text>
</comment>
<evidence type="ECO:0000259" key="9">
    <source>
        <dbReference type="PROSITE" id="PS50075"/>
    </source>
</evidence>
<sequence>MATAEPIAIVGSGCRFPGGVSSPSGLWSLLKDPRHVGSKVPSDRFNIDAFYHTDSGHHGTTNVQESYFLDDDIHRFDAPFFNISAREAEGIDPQQRILLETVYEAVERAGMRPTTLQGSSTGVFCGVMCDDYAQILARDTDQLPQYASTGIARNNVSNRISYFFDWHGPSMTIDTACSSSLVAVHLAVRAIREGSCSVAVACGTNLILSPIFYMSASRLNMLSPTGRSRMWDASADGYARGEGVASVVLKRLSDAIADGDVIECVIRETNVNQDGRTMGITMPSSVAQAQLIRSTYSKAGLRLDRAEDRCQYFEAHGTGTQAGDPQEAGAIAEAFFPGEGGDDTRELLVGSVKTVIGHTEGTAGLAGLLKASLCIQHGIIVPNLHFNTLSPKVEPFYSHLRIPTTVQPWPHLPPGVPRRASVNSFGFGGTNAHVILENYEPPPVYLNGTRAVPTVPIPLPFVFSASSDRTLGAVLDSYSKYLDSEAPSDHISLSESLCTRRDDLAHKVVLTASSVDGLKAALTLELERRGSGNSSAMVRRPGGGAARKLGIFTGQGAQWPRMGRDLISASPAARAWIDELQRSLDELPPQYRPPYSLMQELAAPPEDSRLGQAAVSQPLCTAVQIVLVRLLETVGVTFDAVVGHSSGEIAAAYAAGLVSAADAIRIAHLRGMFAKLAGANSSPGAMLAAGLSEVEATGLCGEDRFRGRVAVAAVNSPLSVTLSGDADGITEVAEVLSGQGKFARLLKVDTAYHSHHMVPCSNAYIAALKEVGIQSGDRPSATWFSSVYPGQVMGDSCTAPLRDVYWNDNMLKSVLFSQSVTAAITSASFDIMIEVGPHPTLKGPVMQTISEIPGARTDVPYLGLLRRGIGGLDTFAAALGSLWTYMGPESCKLASYTRLFCTPRDTSPLKSMPTYPFNHTQAYSAESRLSKAMAHRKTIPNQLLGTQSAEAADGEWRWRNYLRREEIEWLDGHQIESQTVFPATGYVAMALEAASVISGGKLIRLIEICDFHVAHAISFDENSFGIETLFKLEGVDIQAEESRMSASFSCHAAFGATLRRCAYGKMDITFGDQEPSLLPGRGSLPQGLNSIGVDNFYSYLSDIGYGYTGLFRGITAIGRKKDVASGRMMNASLQDTASSLVMHPATMDTLLQTILGAIGAPHDGRLYTLCVPTMIARITVNPLFGGRAGMGEEIAFDARLTDYGPGAIAGDAALFDLDGNCVLQMEGVKVSPLSTPTAADDRLLFSETAWGPLHPDASLHYSEPSPELCAAAKLKEKVVLLYMKQIRETLTEDDVAVLDWHGKRIVSWFDHVLGMTRAGRHPTCKPGWLDSTIAEVVGKLDVSTVDMEAVRGIGESMVPFLRGGTTILEVLRERNILNRLYKEFTDTTIVGQMAAVADQLAFRYPRMKILEIGAGTGSATGAILDRIGRAYYSYTFTDISPGFFDDAQQLFEDHSDRFIYKVLDIEKNPVDQGFDEHSYDLIVAANVLHATRSLQETLVRTRSLLKPGGSLLLLEGTNIDVLLGSFIFSGFESWWLGEAEGRVWGPMVTGDTWDKMLKTAGFSGVDTITPDHDKGLRPFSVVLSQAVDDGVELLRDPFTPGRAVSHRGNLYIVGGATPWTSILVTKLEAILSQFFERIIKSPTLESRELLDLAPVSTVLNLTDLDGPCFKDINEAQFNALKALLETSQNLLWVTTGPESDNPYDGMSKGLLACAGYENPHSRYQHLNLVDVDPDAVDAHFVAAQLLRMEAAADSDNDYDLPSRVWTTEPELRLEGGRLWISRIKNDPSMNMRYMSGRRSIEEEVDLRESSIAISESGELVRAARQAPWESTPAGVSIRVRYSTSVPFRFDGAGLLYLVIGVGQGKTQGRFLALCESQESVISTPPVWCWPVPEQVTGENEAAYLYGTASALLAANLVNMASPKTAILVHEADHTLRSAISAFASAAGIKPLFTTSKSQPALQKSTNTIFIHEMSSARALADLLPVTNVSVAVRFDTGSSKSCGGVWNRLDALLPPHVRRESLQSLHCHTSAVHASCGVTRTTASLEGARRQALGSSTGGLTAANIVDVQALVGSHGLRIVDWTGTQKVRVPVQPASNLVSLSPNKTYLLVGMTGDLGRSVCQWMIGRGARHVVLTSRKPKVEGWWIEEMARLGGQVTAMPMDVTDPESVLKVDRIIRKELPPIGGVVNGAMILADQLFSKMTLEDWQRTTRPKVEGSILLNELYADKDLDFFILMGSISGPLGNRSQSSYAAANTFMSGIIRWRRDRNLAGSIVNPGQILGVGYVSNADDWLLRHLDDAIGCYHMSEHDLHDLFAEGILAGRPGTAGHARSRRNPDIIAGFRTASPAAKPDVIWYRNPKTWHFVDHHADNASGAPGKTAAAARVPVKEQLASAATADAVAEIVAAGFVAKLRSKLQLPEEAVVARDVAPAELGVDSLIAVDLRTWFVREVGVDVPVLRILGGASIGQIAGEVAAKVCLALPRFAGGDATVVVGNGVGNGVRNGSGNGVRNGSGNGLKNGIGK</sequence>
<dbReference type="PROSITE" id="PS52004">
    <property type="entry name" value="KS3_2"/>
    <property type="match status" value="1"/>
</dbReference>
<dbReference type="Pfam" id="PF21089">
    <property type="entry name" value="PKS_DH_N"/>
    <property type="match status" value="1"/>
</dbReference>
<keyword evidence="13" id="KW-1185">Reference proteome</keyword>
<dbReference type="InterPro" id="IPR029063">
    <property type="entry name" value="SAM-dependent_MTases_sf"/>
</dbReference>
<dbReference type="InterPro" id="IPR036736">
    <property type="entry name" value="ACP-like_sf"/>
</dbReference>
<dbReference type="GO" id="GO:0004312">
    <property type="term" value="F:fatty acid synthase activity"/>
    <property type="evidence" value="ECO:0007669"/>
    <property type="project" value="TreeGrafter"/>
</dbReference>
<feature type="domain" description="Ketosynthase family 3 (KS3)" evidence="10">
    <location>
        <begin position="4"/>
        <end position="438"/>
    </location>
</feature>
<keyword evidence="1" id="KW-0596">Phosphopantetheine</keyword>
<dbReference type="Proteomes" id="UP001244011">
    <property type="component" value="Unassembled WGS sequence"/>
</dbReference>
<dbReference type="SMART" id="SM00825">
    <property type="entry name" value="PKS_KS"/>
    <property type="match status" value="1"/>
</dbReference>
<dbReference type="InterPro" id="IPR049900">
    <property type="entry name" value="PKS_mFAS_DH"/>
</dbReference>
<dbReference type="InterPro" id="IPR020806">
    <property type="entry name" value="PKS_PP-bd"/>
</dbReference>
<feature type="domain" description="PKS/mFAS DH" evidence="11">
    <location>
        <begin position="941"/>
        <end position="1239"/>
    </location>
</feature>
<dbReference type="InterPro" id="IPR014031">
    <property type="entry name" value="Ketoacyl_synth_C"/>
</dbReference>
<dbReference type="SMART" id="SM00822">
    <property type="entry name" value="PKS_KR"/>
    <property type="match status" value="1"/>
</dbReference>
<feature type="domain" description="Carrier" evidence="9">
    <location>
        <begin position="2398"/>
        <end position="2476"/>
    </location>
</feature>
<evidence type="ECO:0000256" key="4">
    <source>
        <dbReference type="ARBA" id="ARBA00022679"/>
    </source>
</evidence>
<keyword evidence="6" id="KW-0511">Multifunctional enzyme</keyword>
<dbReference type="GO" id="GO:0006633">
    <property type="term" value="P:fatty acid biosynthetic process"/>
    <property type="evidence" value="ECO:0007669"/>
    <property type="project" value="InterPro"/>
</dbReference>
<dbReference type="GO" id="GO:0032259">
    <property type="term" value="P:methylation"/>
    <property type="evidence" value="ECO:0007669"/>
    <property type="project" value="UniProtKB-KW"/>
</dbReference>
<dbReference type="Pfam" id="PF14765">
    <property type="entry name" value="PS-DH"/>
    <property type="match status" value="1"/>
</dbReference>
<evidence type="ECO:0000256" key="5">
    <source>
        <dbReference type="ARBA" id="ARBA00023002"/>
    </source>
</evidence>
<dbReference type="SMART" id="SM00826">
    <property type="entry name" value="PKS_DH"/>
    <property type="match status" value="1"/>
</dbReference>
<dbReference type="Pfam" id="PF08242">
    <property type="entry name" value="Methyltransf_12"/>
    <property type="match status" value="1"/>
</dbReference>
<feature type="active site" description="Proton acceptor; for dehydratase activity" evidence="7">
    <location>
        <position position="973"/>
    </location>
</feature>
<dbReference type="Pfam" id="PF08659">
    <property type="entry name" value="KR"/>
    <property type="match status" value="1"/>
</dbReference>
<dbReference type="Pfam" id="PF02801">
    <property type="entry name" value="Ketoacyl-synt_C"/>
    <property type="match status" value="1"/>
</dbReference>
<dbReference type="InterPro" id="IPR036291">
    <property type="entry name" value="NAD(P)-bd_dom_sf"/>
</dbReference>
<dbReference type="RefSeq" id="XP_060279030.1">
    <property type="nucleotide sequence ID" value="XM_060430722.1"/>
</dbReference>
<dbReference type="InterPro" id="IPR013968">
    <property type="entry name" value="PKS_KR"/>
</dbReference>
<dbReference type="SUPFAM" id="SSF53335">
    <property type="entry name" value="S-adenosyl-L-methionine-dependent methyltransferases"/>
    <property type="match status" value="1"/>
</dbReference>
<evidence type="ECO:0000256" key="8">
    <source>
        <dbReference type="SAM" id="MobiDB-lite"/>
    </source>
</evidence>
<dbReference type="InterPro" id="IPR014030">
    <property type="entry name" value="Ketoacyl_synth_N"/>
</dbReference>
<dbReference type="InterPro" id="IPR020807">
    <property type="entry name" value="PKS_DH"/>
</dbReference>
<dbReference type="GO" id="GO:0044550">
    <property type="term" value="P:secondary metabolite biosynthetic process"/>
    <property type="evidence" value="ECO:0007669"/>
    <property type="project" value="TreeGrafter"/>
</dbReference>
<dbReference type="Pfam" id="PF16197">
    <property type="entry name" value="KAsynt_C_assoc"/>
    <property type="match status" value="1"/>
</dbReference>
<evidence type="ECO:0000256" key="2">
    <source>
        <dbReference type="ARBA" id="ARBA00022553"/>
    </source>
</evidence>
<dbReference type="InterPro" id="IPR016035">
    <property type="entry name" value="Acyl_Trfase/lysoPLipase"/>
</dbReference>
<dbReference type="SUPFAM" id="SSF52151">
    <property type="entry name" value="FabD/lysophospholipase-like"/>
    <property type="match status" value="1"/>
</dbReference>
<dbReference type="Gene3D" id="3.40.366.10">
    <property type="entry name" value="Malonyl-Coenzyme A Acyl Carrier Protein, domain 2"/>
    <property type="match status" value="1"/>
</dbReference>
<dbReference type="Pfam" id="PF00550">
    <property type="entry name" value="PP-binding"/>
    <property type="match status" value="1"/>
</dbReference>
<dbReference type="InterPro" id="IPR016039">
    <property type="entry name" value="Thiolase-like"/>
</dbReference>
<dbReference type="EMBL" id="MU839033">
    <property type="protein sequence ID" value="KAK1762817.1"/>
    <property type="molecule type" value="Genomic_DNA"/>
</dbReference>
<feature type="region of interest" description="C-terminal hotdog fold" evidence="7">
    <location>
        <begin position="1088"/>
        <end position="1239"/>
    </location>
</feature>
<evidence type="ECO:0000256" key="1">
    <source>
        <dbReference type="ARBA" id="ARBA00022450"/>
    </source>
</evidence>
<name>A0AAJ0BTL1_9PEZI</name>
<dbReference type="InterPro" id="IPR049552">
    <property type="entry name" value="PKS_DH_N"/>
</dbReference>
<evidence type="ECO:0000256" key="6">
    <source>
        <dbReference type="ARBA" id="ARBA00023268"/>
    </source>
</evidence>
<keyword evidence="4" id="KW-0808">Transferase</keyword>
<dbReference type="Gene3D" id="3.10.129.110">
    <property type="entry name" value="Polyketide synthase dehydratase"/>
    <property type="match status" value="1"/>
</dbReference>
<dbReference type="InterPro" id="IPR001227">
    <property type="entry name" value="Ac_transferase_dom_sf"/>
</dbReference>
<organism evidence="12 13">
    <name type="scientific">Phialemonium atrogriseum</name>
    <dbReference type="NCBI Taxonomy" id="1093897"/>
    <lineage>
        <taxon>Eukaryota</taxon>
        <taxon>Fungi</taxon>
        <taxon>Dikarya</taxon>
        <taxon>Ascomycota</taxon>
        <taxon>Pezizomycotina</taxon>
        <taxon>Sordariomycetes</taxon>
        <taxon>Sordariomycetidae</taxon>
        <taxon>Cephalothecales</taxon>
        <taxon>Cephalothecaceae</taxon>
        <taxon>Phialemonium</taxon>
    </lineage>
</organism>
<dbReference type="PROSITE" id="PS50075">
    <property type="entry name" value="CARRIER"/>
    <property type="match status" value="1"/>
</dbReference>
<evidence type="ECO:0000313" key="13">
    <source>
        <dbReference type="Proteomes" id="UP001244011"/>
    </source>
</evidence>
<gene>
    <name evidence="12" type="ORF">QBC33DRAFT_573904</name>
</gene>
<dbReference type="InterPro" id="IPR042104">
    <property type="entry name" value="PKS_dehydratase_sf"/>
</dbReference>
<dbReference type="InterPro" id="IPR018201">
    <property type="entry name" value="Ketoacyl_synth_AS"/>
</dbReference>
<evidence type="ECO:0000256" key="7">
    <source>
        <dbReference type="PROSITE-ProRule" id="PRU01363"/>
    </source>
</evidence>
<dbReference type="GO" id="GO:0004315">
    <property type="term" value="F:3-oxoacyl-[acyl-carrier-protein] synthase activity"/>
    <property type="evidence" value="ECO:0007669"/>
    <property type="project" value="InterPro"/>
</dbReference>
<dbReference type="InterPro" id="IPR032821">
    <property type="entry name" value="PKS_assoc"/>
</dbReference>
<evidence type="ECO:0000313" key="12">
    <source>
        <dbReference type="EMBL" id="KAK1762817.1"/>
    </source>
</evidence>
<dbReference type="FunFam" id="3.40.47.10:FF:000019">
    <property type="entry name" value="Polyketide synthase type I"/>
    <property type="match status" value="1"/>
</dbReference>
<dbReference type="InterPro" id="IPR057326">
    <property type="entry name" value="KR_dom"/>
</dbReference>